<dbReference type="STRING" id="485916.Dtox_2951"/>
<dbReference type="InterPro" id="IPR009078">
    <property type="entry name" value="Ferritin-like_SF"/>
</dbReference>
<name>C8W2M2_DESAS</name>
<reference evidence="1 2" key="1">
    <citation type="journal article" date="2009" name="Stand. Genomic Sci.">
        <title>Complete genome sequence of Desulfotomaculum acetoxidans type strain (5575).</title>
        <authorList>
            <person name="Spring S."/>
            <person name="Lapidus A."/>
            <person name="Schroder M."/>
            <person name="Gleim D."/>
            <person name="Sims D."/>
            <person name="Meincke L."/>
            <person name="Glavina Del Rio T."/>
            <person name="Tice H."/>
            <person name="Copeland A."/>
            <person name="Cheng J.F."/>
            <person name="Lucas S."/>
            <person name="Chen F."/>
            <person name="Nolan M."/>
            <person name="Bruce D."/>
            <person name="Goodwin L."/>
            <person name="Pitluck S."/>
            <person name="Ivanova N."/>
            <person name="Mavromatis K."/>
            <person name="Mikhailova N."/>
            <person name="Pati A."/>
            <person name="Chen A."/>
            <person name="Palaniappan K."/>
            <person name="Land M."/>
            <person name="Hauser L."/>
            <person name="Chang Y.J."/>
            <person name="Jeffries C.D."/>
            <person name="Chain P."/>
            <person name="Saunders E."/>
            <person name="Brettin T."/>
            <person name="Detter J.C."/>
            <person name="Goker M."/>
            <person name="Bristow J."/>
            <person name="Eisen J.A."/>
            <person name="Markowitz V."/>
            <person name="Hugenholtz P."/>
            <person name="Kyrpides N.C."/>
            <person name="Klenk H.P."/>
            <person name="Han C."/>
        </authorList>
    </citation>
    <scope>NUCLEOTIDE SEQUENCE [LARGE SCALE GENOMIC DNA]</scope>
    <source>
        <strain evidence="2">ATCC 49208 / DSM 771 / VKM B-1644</strain>
    </source>
</reference>
<dbReference type="HOGENOM" id="CLU_188984_0_0_9"/>
<keyword evidence="2" id="KW-1185">Reference proteome</keyword>
<evidence type="ECO:0000313" key="2">
    <source>
        <dbReference type="Proteomes" id="UP000002217"/>
    </source>
</evidence>
<protein>
    <recommendedName>
        <fullName evidence="3">Rubrerythrin diiron-binding domain-containing protein</fullName>
    </recommendedName>
</protein>
<dbReference type="EMBL" id="CP001720">
    <property type="protein sequence ID" value="ACV63706.1"/>
    <property type="molecule type" value="Genomic_DNA"/>
</dbReference>
<evidence type="ECO:0000313" key="1">
    <source>
        <dbReference type="EMBL" id="ACV63706.1"/>
    </source>
</evidence>
<evidence type="ECO:0008006" key="3">
    <source>
        <dbReference type="Google" id="ProtNLM"/>
    </source>
</evidence>
<dbReference type="KEGG" id="dae:Dtox_2951"/>
<dbReference type="RefSeq" id="WP_015758398.1">
    <property type="nucleotide sequence ID" value="NC_013216.1"/>
</dbReference>
<gene>
    <name evidence="1" type="ordered locus">Dtox_2951</name>
</gene>
<organism evidence="1 2">
    <name type="scientific">Desulfofarcimen acetoxidans (strain ATCC 49208 / DSM 771 / KCTC 5769 / VKM B-1644 / 5575)</name>
    <name type="common">Desulfotomaculum acetoxidans</name>
    <dbReference type="NCBI Taxonomy" id="485916"/>
    <lineage>
        <taxon>Bacteria</taxon>
        <taxon>Bacillati</taxon>
        <taxon>Bacillota</taxon>
        <taxon>Clostridia</taxon>
        <taxon>Eubacteriales</taxon>
        <taxon>Peptococcaceae</taxon>
        <taxon>Desulfofarcimen</taxon>
    </lineage>
</organism>
<accession>C8W2M2</accession>
<sequence length="89" mass="10403">MNTVDLLYDVLQDKLANQRFYNEAMLVVINPSARELFKKLRDEEEQHSIVLQQEILAIEAKPFPINKFLGFKKEKYISNIDINNSSEDS</sequence>
<dbReference type="Gene3D" id="1.20.5.420">
    <property type="entry name" value="Immunoglobulin FC, subunit C"/>
    <property type="match status" value="1"/>
</dbReference>
<dbReference type="Proteomes" id="UP000002217">
    <property type="component" value="Chromosome"/>
</dbReference>
<dbReference type="SUPFAM" id="SSF47240">
    <property type="entry name" value="Ferritin-like"/>
    <property type="match status" value="1"/>
</dbReference>
<proteinExistence type="predicted"/>
<dbReference type="AlphaFoldDB" id="C8W2M2"/>